<evidence type="ECO:0000313" key="2">
    <source>
        <dbReference type="EMBL" id="GGF72268.1"/>
    </source>
</evidence>
<dbReference type="InterPro" id="IPR018878">
    <property type="entry name" value="ORF6C_dom"/>
</dbReference>
<accession>A0A917C4U5</accession>
<dbReference type="Pfam" id="PF10552">
    <property type="entry name" value="ORF6C"/>
    <property type="match status" value="1"/>
</dbReference>
<protein>
    <recommendedName>
        <fullName evidence="1">ORF6C domain-containing protein</fullName>
    </recommendedName>
</protein>
<reference evidence="2" key="1">
    <citation type="journal article" date="2014" name="Int. J. Syst. Evol. Microbiol.">
        <title>Complete genome sequence of Corynebacterium casei LMG S-19264T (=DSM 44701T), isolated from a smear-ripened cheese.</title>
        <authorList>
            <consortium name="US DOE Joint Genome Institute (JGI-PGF)"/>
            <person name="Walter F."/>
            <person name="Albersmeier A."/>
            <person name="Kalinowski J."/>
            <person name="Ruckert C."/>
        </authorList>
    </citation>
    <scope>NUCLEOTIDE SEQUENCE</scope>
    <source>
        <strain evidence="2">CGMCC 1.16134</strain>
    </source>
</reference>
<sequence length="229" mass="26553">MTQESSGKALLANEETPHFVYEENGQAMTDSRTIAFKFGKRHADILRSIKSLECSAEFTERNFAQSHYKDKTGRNNLYYKVTRDGFVFLITGFTGREAARFKEEYIAAFNRMEGQLQLLQQLQQLNPPSNFLISEEAFSQMKERVHNMEQLLVQTEQEITLKAAEQKTLQTAIGQRILTLAKNSSQRPELFRKLYRAIYVEFAVSSYRDILKKDYQLALKVVEVWMPEG</sequence>
<proteinExistence type="predicted"/>
<keyword evidence="3" id="KW-1185">Reference proteome</keyword>
<gene>
    <name evidence="2" type="ORF">GCM10010912_16730</name>
</gene>
<reference evidence="2" key="2">
    <citation type="submission" date="2020-09" db="EMBL/GenBank/DDBJ databases">
        <authorList>
            <person name="Sun Q."/>
            <person name="Zhou Y."/>
        </authorList>
    </citation>
    <scope>NUCLEOTIDE SEQUENCE</scope>
    <source>
        <strain evidence="2">CGMCC 1.16134</strain>
    </source>
</reference>
<organism evidence="2 3">
    <name type="scientific">Paenibacillus albidus</name>
    <dbReference type="NCBI Taxonomy" id="2041023"/>
    <lineage>
        <taxon>Bacteria</taxon>
        <taxon>Bacillati</taxon>
        <taxon>Bacillota</taxon>
        <taxon>Bacilli</taxon>
        <taxon>Bacillales</taxon>
        <taxon>Paenibacillaceae</taxon>
        <taxon>Paenibacillus</taxon>
    </lineage>
</organism>
<dbReference type="Proteomes" id="UP000637643">
    <property type="component" value="Unassembled WGS sequence"/>
</dbReference>
<feature type="domain" description="ORF6C" evidence="1">
    <location>
        <begin position="136"/>
        <end position="228"/>
    </location>
</feature>
<dbReference type="AlphaFoldDB" id="A0A917C4U5"/>
<dbReference type="RefSeq" id="WP_189023812.1">
    <property type="nucleotide sequence ID" value="NZ_BMKR01000006.1"/>
</dbReference>
<evidence type="ECO:0000313" key="3">
    <source>
        <dbReference type="Proteomes" id="UP000637643"/>
    </source>
</evidence>
<evidence type="ECO:0000259" key="1">
    <source>
        <dbReference type="Pfam" id="PF10552"/>
    </source>
</evidence>
<dbReference type="Pfam" id="PF09669">
    <property type="entry name" value="Phage_pRha"/>
    <property type="match status" value="1"/>
</dbReference>
<name>A0A917C4U5_9BACL</name>
<dbReference type="EMBL" id="BMKR01000006">
    <property type="protein sequence ID" value="GGF72268.1"/>
    <property type="molecule type" value="Genomic_DNA"/>
</dbReference>
<dbReference type="NCBIfam" id="TIGR02681">
    <property type="entry name" value="phage_pRha"/>
    <property type="match status" value="1"/>
</dbReference>
<comment type="caution">
    <text evidence="2">The sequence shown here is derived from an EMBL/GenBank/DDBJ whole genome shotgun (WGS) entry which is preliminary data.</text>
</comment>
<dbReference type="InterPro" id="IPR014054">
    <property type="entry name" value="Phage_regulatory_Rha"/>
</dbReference>